<organism evidence="1 2">
    <name type="scientific">Panicum virgatum</name>
    <name type="common">Blackwell switchgrass</name>
    <dbReference type="NCBI Taxonomy" id="38727"/>
    <lineage>
        <taxon>Eukaryota</taxon>
        <taxon>Viridiplantae</taxon>
        <taxon>Streptophyta</taxon>
        <taxon>Embryophyta</taxon>
        <taxon>Tracheophyta</taxon>
        <taxon>Spermatophyta</taxon>
        <taxon>Magnoliopsida</taxon>
        <taxon>Liliopsida</taxon>
        <taxon>Poales</taxon>
        <taxon>Poaceae</taxon>
        <taxon>PACMAD clade</taxon>
        <taxon>Panicoideae</taxon>
        <taxon>Panicodae</taxon>
        <taxon>Paniceae</taxon>
        <taxon>Panicinae</taxon>
        <taxon>Panicum</taxon>
        <taxon>Panicum sect. Hiantes</taxon>
    </lineage>
</organism>
<keyword evidence="2" id="KW-1185">Reference proteome</keyword>
<dbReference type="AlphaFoldDB" id="A0A8T0WB75"/>
<evidence type="ECO:0000313" key="2">
    <source>
        <dbReference type="Proteomes" id="UP000823388"/>
    </source>
</evidence>
<sequence>MTGQTRMMMNWRVRRRTRTLKLTWTTLVFAPTALLAAKYMIWPKIIQIHN</sequence>
<accession>A0A8T0WB75</accession>
<reference evidence="1" key="1">
    <citation type="submission" date="2020-05" db="EMBL/GenBank/DDBJ databases">
        <title>WGS assembly of Panicum virgatum.</title>
        <authorList>
            <person name="Lovell J.T."/>
            <person name="Jenkins J."/>
            <person name="Shu S."/>
            <person name="Juenger T.E."/>
            <person name="Schmutz J."/>
        </authorList>
    </citation>
    <scope>NUCLEOTIDE SEQUENCE</scope>
    <source>
        <strain evidence="1">AP13</strain>
    </source>
</reference>
<name>A0A8T0WB75_PANVG</name>
<gene>
    <name evidence="1" type="ORF">PVAP13_2KG556530</name>
</gene>
<comment type="caution">
    <text evidence="1">The sequence shown here is derived from an EMBL/GenBank/DDBJ whole genome shotgun (WGS) entry which is preliminary data.</text>
</comment>
<dbReference type="Proteomes" id="UP000823388">
    <property type="component" value="Chromosome 2K"/>
</dbReference>
<dbReference type="EMBL" id="CM029039">
    <property type="protein sequence ID" value="KAG2646771.1"/>
    <property type="molecule type" value="Genomic_DNA"/>
</dbReference>
<proteinExistence type="predicted"/>
<evidence type="ECO:0000313" key="1">
    <source>
        <dbReference type="EMBL" id="KAG2646771.1"/>
    </source>
</evidence>
<protein>
    <submittedName>
        <fullName evidence="1">Uncharacterized protein</fullName>
    </submittedName>
</protein>